<dbReference type="AlphaFoldDB" id="A0A1H6R4A4"/>
<keyword evidence="8 9" id="KW-0378">Hydrolase</keyword>
<comment type="catalytic activity">
    <reaction evidence="1 9">
        <text>a ribonucleoside 5'-phosphate + H2O = a ribonucleoside + phosphate</text>
        <dbReference type="Rhea" id="RHEA:12484"/>
        <dbReference type="ChEBI" id="CHEBI:15377"/>
        <dbReference type="ChEBI" id="CHEBI:18254"/>
        <dbReference type="ChEBI" id="CHEBI:43474"/>
        <dbReference type="ChEBI" id="CHEBI:58043"/>
        <dbReference type="EC" id="3.1.3.5"/>
    </reaction>
</comment>
<dbReference type="RefSeq" id="WP_093308608.1">
    <property type="nucleotide sequence ID" value="NZ_FNYH01000002.1"/>
</dbReference>
<gene>
    <name evidence="9" type="primary">surE</name>
    <name evidence="11" type="ORF">SAMN05421831_102272</name>
</gene>
<dbReference type="SUPFAM" id="SSF64167">
    <property type="entry name" value="SurE-like"/>
    <property type="match status" value="1"/>
</dbReference>
<evidence type="ECO:0000256" key="4">
    <source>
        <dbReference type="ARBA" id="ARBA00011062"/>
    </source>
</evidence>
<accession>A0A1H6R4A4</accession>
<dbReference type="GO" id="GO:0005737">
    <property type="term" value="C:cytoplasm"/>
    <property type="evidence" value="ECO:0007669"/>
    <property type="project" value="UniProtKB-SubCell"/>
</dbReference>
<dbReference type="Proteomes" id="UP000242999">
    <property type="component" value="Unassembled WGS sequence"/>
</dbReference>
<dbReference type="GO" id="GO:0008253">
    <property type="term" value="F:5'-nucleotidase activity"/>
    <property type="evidence" value="ECO:0007669"/>
    <property type="project" value="UniProtKB-UniRule"/>
</dbReference>
<dbReference type="InterPro" id="IPR002828">
    <property type="entry name" value="SurE-like_Pase/nucleotidase"/>
</dbReference>
<keyword evidence="7 9" id="KW-0547">Nucleotide-binding</keyword>
<dbReference type="InterPro" id="IPR036523">
    <property type="entry name" value="SurE-like_sf"/>
</dbReference>
<evidence type="ECO:0000256" key="3">
    <source>
        <dbReference type="ARBA" id="ARBA00004496"/>
    </source>
</evidence>
<proteinExistence type="inferred from homology"/>
<evidence type="ECO:0000256" key="8">
    <source>
        <dbReference type="ARBA" id="ARBA00022801"/>
    </source>
</evidence>
<name>A0A1H6R4A4_9GAMM</name>
<dbReference type="EMBL" id="FNYH01000002">
    <property type="protein sequence ID" value="SEI48054.1"/>
    <property type="molecule type" value="Genomic_DNA"/>
</dbReference>
<evidence type="ECO:0000256" key="2">
    <source>
        <dbReference type="ARBA" id="ARBA00001946"/>
    </source>
</evidence>
<dbReference type="GO" id="GO:0000166">
    <property type="term" value="F:nucleotide binding"/>
    <property type="evidence" value="ECO:0007669"/>
    <property type="project" value="UniProtKB-KW"/>
</dbReference>
<evidence type="ECO:0000256" key="7">
    <source>
        <dbReference type="ARBA" id="ARBA00022741"/>
    </source>
</evidence>
<comment type="subcellular location">
    <subcellularLocation>
        <location evidence="3 9">Cytoplasm</location>
    </subcellularLocation>
</comment>
<comment type="cofactor">
    <cofactor evidence="9">
        <name>a divalent metal cation</name>
        <dbReference type="ChEBI" id="CHEBI:60240"/>
    </cofactor>
    <text evidence="9">Binds 1 divalent metal cation per subunit.</text>
</comment>
<dbReference type="PANTHER" id="PTHR30457:SF12">
    <property type="entry name" value="5'_3'-NUCLEOTIDASE SURE"/>
    <property type="match status" value="1"/>
</dbReference>
<feature type="binding site" evidence="9">
    <location>
        <position position="9"/>
    </location>
    <ligand>
        <name>a divalent metal cation</name>
        <dbReference type="ChEBI" id="CHEBI:60240"/>
    </ligand>
</feature>
<evidence type="ECO:0000256" key="5">
    <source>
        <dbReference type="ARBA" id="ARBA00022490"/>
    </source>
</evidence>
<dbReference type="HAMAP" id="MF_00060">
    <property type="entry name" value="SurE"/>
    <property type="match status" value="1"/>
</dbReference>
<evidence type="ECO:0000256" key="1">
    <source>
        <dbReference type="ARBA" id="ARBA00000815"/>
    </source>
</evidence>
<dbReference type="PANTHER" id="PTHR30457">
    <property type="entry name" value="5'-NUCLEOTIDASE SURE"/>
    <property type="match status" value="1"/>
</dbReference>
<sequence length="249" mass="26576">MHLLLSNDDGVYAQGLQTLTQALAPLATSVTVMAPDRDRSGASNALSLDRPLHARQVEAHTYSVNGTPTDCVNLGVSGRFGPIPDQVISGINQGANLGDDVLYSGTVAAAMEGRFLGRPAWAVSLAGRTHFETAATWVVRLLKQAHKLQLPERTLLNINVPDVPLEAVRGIQVTRLGHRHPSGAPIEVQDPRGQTRYWIAAVGAHADAGQGTDFAAIAAGYVSVTPLQMDMTRYPSLDQVALWLNSCTL</sequence>
<keyword evidence="12" id="KW-1185">Reference proteome</keyword>
<reference evidence="12" key="1">
    <citation type="submission" date="2016-10" db="EMBL/GenBank/DDBJ databases">
        <authorList>
            <person name="Varghese N."/>
            <person name="Submissions S."/>
        </authorList>
    </citation>
    <scope>NUCLEOTIDE SEQUENCE [LARGE SCALE GENOMIC DNA]</scope>
    <source>
        <strain evidence="12">DSM 7165</strain>
    </source>
</reference>
<dbReference type="Gene3D" id="3.40.1210.10">
    <property type="entry name" value="Survival protein SurE-like phosphatase/nucleotidase"/>
    <property type="match status" value="1"/>
</dbReference>
<evidence type="ECO:0000256" key="9">
    <source>
        <dbReference type="HAMAP-Rule" id="MF_00060"/>
    </source>
</evidence>
<keyword evidence="5 9" id="KW-0963">Cytoplasm</keyword>
<evidence type="ECO:0000256" key="6">
    <source>
        <dbReference type="ARBA" id="ARBA00022723"/>
    </source>
</evidence>
<comment type="function">
    <text evidence="9">Nucleotidase that shows phosphatase activity on nucleoside 5'-monophosphates.</text>
</comment>
<protein>
    <recommendedName>
        <fullName evidence="9">5'-nucleotidase SurE</fullName>
        <ecNumber evidence="9">3.1.3.5</ecNumber>
    </recommendedName>
    <alternativeName>
        <fullName evidence="9">Nucleoside 5'-monophosphate phosphohydrolase</fullName>
    </alternativeName>
</protein>
<dbReference type="NCBIfam" id="NF001490">
    <property type="entry name" value="PRK00346.1-4"/>
    <property type="match status" value="1"/>
</dbReference>
<dbReference type="EC" id="3.1.3.5" evidence="9"/>
<keyword evidence="6 9" id="KW-0479">Metal-binding</keyword>
<dbReference type="FunFam" id="3.40.1210.10:FF:000001">
    <property type="entry name" value="5'/3'-nucleotidase SurE"/>
    <property type="match status" value="1"/>
</dbReference>
<dbReference type="NCBIfam" id="TIGR00087">
    <property type="entry name" value="surE"/>
    <property type="match status" value="1"/>
</dbReference>
<feature type="binding site" evidence="9">
    <location>
        <position position="40"/>
    </location>
    <ligand>
        <name>a divalent metal cation</name>
        <dbReference type="ChEBI" id="CHEBI:60240"/>
    </ligand>
</feature>
<feature type="binding site" evidence="9">
    <location>
        <position position="92"/>
    </location>
    <ligand>
        <name>a divalent metal cation</name>
        <dbReference type="ChEBI" id="CHEBI:60240"/>
    </ligand>
</feature>
<dbReference type="GO" id="GO:0004309">
    <property type="term" value="F:exopolyphosphatase activity"/>
    <property type="evidence" value="ECO:0007669"/>
    <property type="project" value="TreeGrafter"/>
</dbReference>
<feature type="binding site" evidence="9">
    <location>
        <position position="8"/>
    </location>
    <ligand>
        <name>a divalent metal cation</name>
        <dbReference type="ChEBI" id="CHEBI:60240"/>
    </ligand>
</feature>
<dbReference type="OrthoDB" id="9780815at2"/>
<dbReference type="InterPro" id="IPR030048">
    <property type="entry name" value="SurE"/>
</dbReference>
<evidence type="ECO:0000313" key="11">
    <source>
        <dbReference type="EMBL" id="SEI48054.1"/>
    </source>
</evidence>
<comment type="similarity">
    <text evidence="4 9">Belongs to the SurE nucleotidase family.</text>
</comment>
<organism evidence="11 12">
    <name type="scientific">Allopseudospirillum japonicum</name>
    <dbReference type="NCBI Taxonomy" id="64971"/>
    <lineage>
        <taxon>Bacteria</taxon>
        <taxon>Pseudomonadati</taxon>
        <taxon>Pseudomonadota</taxon>
        <taxon>Gammaproteobacteria</taxon>
        <taxon>Oceanospirillales</taxon>
        <taxon>Oceanospirillaceae</taxon>
        <taxon>Allopseudospirillum</taxon>
    </lineage>
</organism>
<evidence type="ECO:0000259" key="10">
    <source>
        <dbReference type="Pfam" id="PF01975"/>
    </source>
</evidence>
<dbReference type="STRING" id="64971.SAMN05421831_102272"/>
<dbReference type="NCBIfam" id="NF001489">
    <property type="entry name" value="PRK00346.1-3"/>
    <property type="match status" value="1"/>
</dbReference>
<dbReference type="GO" id="GO:0008254">
    <property type="term" value="F:3'-nucleotidase activity"/>
    <property type="evidence" value="ECO:0007669"/>
    <property type="project" value="TreeGrafter"/>
</dbReference>
<dbReference type="GO" id="GO:0046872">
    <property type="term" value="F:metal ion binding"/>
    <property type="evidence" value="ECO:0007669"/>
    <property type="project" value="UniProtKB-UniRule"/>
</dbReference>
<feature type="domain" description="Survival protein SurE-like phosphatase/nucleotidase" evidence="10">
    <location>
        <begin position="4"/>
        <end position="180"/>
    </location>
</feature>
<evidence type="ECO:0000313" key="12">
    <source>
        <dbReference type="Proteomes" id="UP000242999"/>
    </source>
</evidence>
<dbReference type="Pfam" id="PF01975">
    <property type="entry name" value="SurE"/>
    <property type="match status" value="1"/>
</dbReference>
<comment type="cofactor">
    <cofactor evidence="2">
        <name>Mg(2+)</name>
        <dbReference type="ChEBI" id="CHEBI:18420"/>
    </cofactor>
</comment>